<dbReference type="InterPro" id="IPR009003">
    <property type="entry name" value="Peptidase_S1_PA"/>
</dbReference>
<gene>
    <name evidence="6" type="ORF">EHF33_07655</name>
</gene>
<dbReference type="AlphaFoldDB" id="A0A3G8YFW8"/>
<dbReference type="PANTHER" id="PTHR43343">
    <property type="entry name" value="PEPTIDASE S12"/>
    <property type="match status" value="1"/>
</dbReference>
<evidence type="ECO:0000256" key="1">
    <source>
        <dbReference type="ARBA" id="ARBA00010541"/>
    </source>
</evidence>
<name>A0A3G8YFW8_9DEIO</name>
<dbReference type="SUPFAM" id="SSF50156">
    <property type="entry name" value="PDZ domain-like"/>
    <property type="match status" value="1"/>
</dbReference>
<dbReference type="EMBL" id="CP034183">
    <property type="protein sequence ID" value="AZI43853.1"/>
    <property type="molecule type" value="Genomic_DNA"/>
</dbReference>
<dbReference type="InterPro" id="IPR043504">
    <property type="entry name" value="Peptidase_S1_PA_chymotrypsin"/>
</dbReference>
<protein>
    <submittedName>
        <fullName evidence="6">Serine protease</fullName>
    </submittedName>
</protein>
<dbReference type="Gene3D" id="2.30.42.10">
    <property type="match status" value="1"/>
</dbReference>
<evidence type="ECO:0000256" key="2">
    <source>
        <dbReference type="ARBA" id="ARBA00022670"/>
    </source>
</evidence>
<accession>A0A3G8YFW8</accession>
<dbReference type="Pfam" id="PF13365">
    <property type="entry name" value="Trypsin_2"/>
    <property type="match status" value="1"/>
</dbReference>
<dbReference type="InterPro" id="IPR051201">
    <property type="entry name" value="Chloro_Bact_Ser_Proteases"/>
</dbReference>
<evidence type="ECO:0000259" key="5">
    <source>
        <dbReference type="PROSITE" id="PS50106"/>
    </source>
</evidence>
<evidence type="ECO:0000313" key="7">
    <source>
        <dbReference type="Proteomes" id="UP000276417"/>
    </source>
</evidence>
<dbReference type="GO" id="GO:0004252">
    <property type="term" value="F:serine-type endopeptidase activity"/>
    <property type="evidence" value="ECO:0007669"/>
    <property type="project" value="InterPro"/>
</dbReference>
<evidence type="ECO:0000256" key="3">
    <source>
        <dbReference type="ARBA" id="ARBA00022801"/>
    </source>
</evidence>
<dbReference type="InterPro" id="IPR001478">
    <property type="entry name" value="PDZ"/>
</dbReference>
<keyword evidence="2 6" id="KW-0645">Protease</keyword>
<evidence type="ECO:0000256" key="4">
    <source>
        <dbReference type="SAM" id="MobiDB-lite"/>
    </source>
</evidence>
<dbReference type="Pfam" id="PF13180">
    <property type="entry name" value="PDZ_2"/>
    <property type="match status" value="1"/>
</dbReference>
<feature type="compositionally biased region" description="Low complexity" evidence="4">
    <location>
        <begin position="31"/>
        <end position="41"/>
    </location>
</feature>
<dbReference type="PROSITE" id="PS50106">
    <property type="entry name" value="PDZ"/>
    <property type="match status" value="1"/>
</dbReference>
<dbReference type="OrthoDB" id="73775at2"/>
<keyword evidence="3" id="KW-0378">Hydrolase</keyword>
<comment type="similarity">
    <text evidence="1">Belongs to the peptidase S1C family.</text>
</comment>
<evidence type="ECO:0000313" key="6">
    <source>
        <dbReference type="EMBL" id="AZI43853.1"/>
    </source>
</evidence>
<sequence length="363" mass="37741">MKFSPWPAVLLIIAGAAYFVPQADPSAGRFGSGFDSSGSAATPTLRDPLSPATRDLFSKSRPATVQIEQLGPSENGGVQGGLGTGFLISGDGQVMTAYHVVDGAQLIRVKTLSGQVYRARVTAFDNAADVALLKIDTRSALPFLPLASREAKIGEGVLAIGNSGGDFLQARVGRLLRLGARAGQADFPQNTFEMSAPLAPGDSGGPILNASGEVMGVVSYVRVNDEGKTLTSYAVPVEESGKLVQALEAGEKRDVPAIGLRFDGQHDGLTSPSGGVVAEVVAGSPAAAAGLRGSSYDSQDQLSQLGDTITAVDGIRTRSSNDVIFEIRRRQVGDTVKLTLSRKAQSREVSVPLVAKGSINYNQ</sequence>
<dbReference type="PANTHER" id="PTHR43343:SF3">
    <property type="entry name" value="PROTEASE DO-LIKE 8, CHLOROPLASTIC"/>
    <property type="match status" value="1"/>
</dbReference>
<feature type="domain" description="PDZ" evidence="5">
    <location>
        <begin position="244"/>
        <end position="344"/>
    </location>
</feature>
<feature type="region of interest" description="Disordered" evidence="4">
    <location>
        <begin position="31"/>
        <end position="53"/>
    </location>
</feature>
<dbReference type="GO" id="GO:0006508">
    <property type="term" value="P:proteolysis"/>
    <property type="evidence" value="ECO:0007669"/>
    <property type="project" value="UniProtKB-KW"/>
</dbReference>
<proteinExistence type="inferred from homology"/>
<dbReference type="Proteomes" id="UP000276417">
    <property type="component" value="Chromosome 1"/>
</dbReference>
<organism evidence="6 7">
    <name type="scientific">Deinococcus psychrotolerans</name>
    <dbReference type="NCBI Taxonomy" id="2489213"/>
    <lineage>
        <taxon>Bacteria</taxon>
        <taxon>Thermotogati</taxon>
        <taxon>Deinococcota</taxon>
        <taxon>Deinococci</taxon>
        <taxon>Deinococcales</taxon>
        <taxon>Deinococcaceae</taxon>
        <taxon>Deinococcus</taxon>
    </lineage>
</organism>
<dbReference type="InterPro" id="IPR036034">
    <property type="entry name" value="PDZ_sf"/>
</dbReference>
<dbReference type="Gene3D" id="2.40.10.10">
    <property type="entry name" value="Trypsin-like serine proteases"/>
    <property type="match status" value="2"/>
</dbReference>
<reference evidence="6 7" key="1">
    <citation type="submission" date="2018-11" db="EMBL/GenBank/DDBJ databases">
        <title>Deinococcus shelandsis sp. nov., isolated from South Shetland Islands soil of Antarctica.</title>
        <authorList>
            <person name="Tian J."/>
        </authorList>
    </citation>
    <scope>NUCLEOTIDE SEQUENCE [LARGE SCALE GENOMIC DNA]</scope>
    <source>
        <strain evidence="6 7">S14-83T</strain>
    </source>
</reference>
<dbReference type="InterPro" id="IPR001940">
    <property type="entry name" value="Peptidase_S1C"/>
</dbReference>
<dbReference type="SUPFAM" id="SSF50494">
    <property type="entry name" value="Trypsin-like serine proteases"/>
    <property type="match status" value="1"/>
</dbReference>
<dbReference type="PRINTS" id="PR00834">
    <property type="entry name" value="PROTEASES2C"/>
</dbReference>
<keyword evidence="7" id="KW-1185">Reference proteome</keyword>
<dbReference type="SMART" id="SM00228">
    <property type="entry name" value="PDZ"/>
    <property type="match status" value="1"/>
</dbReference>
<dbReference type="CDD" id="cd06779">
    <property type="entry name" value="cpPDZ_Deg_HtrA-like"/>
    <property type="match status" value="1"/>
</dbReference>
<dbReference type="KEGG" id="dph:EHF33_07655"/>